<sequence length="81" mass="8950">MADTSQSSTMDRILQEISAVGLRLNGVDSMMTSLTEDTKSMRLDIAGFQTRVIVLEQRVTIVETQAVLASDSDQKLLYLRG</sequence>
<dbReference type="AlphaFoldDB" id="A0AAV7VG22"/>
<gene>
    <name evidence="1" type="ORF">NDU88_003016</name>
</gene>
<dbReference type="Proteomes" id="UP001066276">
    <property type="component" value="Chromosome 2_1"/>
</dbReference>
<keyword evidence="2" id="KW-1185">Reference proteome</keyword>
<proteinExistence type="predicted"/>
<accession>A0AAV7VG22</accession>
<dbReference type="EMBL" id="JANPWB010000003">
    <property type="protein sequence ID" value="KAJ1199178.1"/>
    <property type="molecule type" value="Genomic_DNA"/>
</dbReference>
<protein>
    <submittedName>
        <fullName evidence="1">Uncharacterized protein</fullName>
    </submittedName>
</protein>
<reference evidence="1" key="1">
    <citation type="journal article" date="2022" name="bioRxiv">
        <title>Sequencing and chromosome-scale assembly of the giantPleurodeles waltlgenome.</title>
        <authorList>
            <person name="Brown T."/>
            <person name="Elewa A."/>
            <person name="Iarovenko S."/>
            <person name="Subramanian E."/>
            <person name="Araus A.J."/>
            <person name="Petzold A."/>
            <person name="Susuki M."/>
            <person name="Suzuki K.-i.T."/>
            <person name="Hayashi T."/>
            <person name="Toyoda A."/>
            <person name="Oliveira C."/>
            <person name="Osipova E."/>
            <person name="Leigh N.D."/>
            <person name="Simon A."/>
            <person name="Yun M.H."/>
        </authorList>
    </citation>
    <scope>NUCLEOTIDE SEQUENCE</scope>
    <source>
        <strain evidence="1">20211129_DDA</strain>
        <tissue evidence="1">Liver</tissue>
    </source>
</reference>
<name>A0AAV7VG22_PLEWA</name>
<organism evidence="1 2">
    <name type="scientific">Pleurodeles waltl</name>
    <name type="common">Iberian ribbed newt</name>
    <dbReference type="NCBI Taxonomy" id="8319"/>
    <lineage>
        <taxon>Eukaryota</taxon>
        <taxon>Metazoa</taxon>
        <taxon>Chordata</taxon>
        <taxon>Craniata</taxon>
        <taxon>Vertebrata</taxon>
        <taxon>Euteleostomi</taxon>
        <taxon>Amphibia</taxon>
        <taxon>Batrachia</taxon>
        <taxon>Caudata</taxon>
        <taxon>Salamandroidea</taxon>
        <taxon>Salamandridae</taxon>
        <taxon>Pleurodelinae</taxon>
        <taxon>Pleurodeles</taxon>
    </lineage>
</organism>
<comment type="caution">
    <text evidence="1">The sequence shown here is derived from an EMBL/GenBank/DDBJ whole genome shotgun (WGS) entry which is preliminary data.</text>
</comment>
<evidence type="ECO:0000313" key="1">
    <source>
        <dbReference type="EMBL" id="KAJ1199178.1"/>
    </source>
</evidence>
<evidence type="ECO:0000313" key="2">
    <source>
        <dbReference type="Proteomes" id="UP001066276"/>
    </source>
</evidence>